<keyword evidence="4 6" id="KW-1133">Transmembrane helix</keyword>
<evidence type="ECO:0000256" key="5">
    <source>
        <dbReference type="ARBA" id="ARBA00023136"/>
    </source>
</evidence>
<evidence type="ECO:0000256" key="1">
    <source>
        <dbReference type="ARBA" id="ARBA00004141"/>
    </source>
</evidence>
<evidence type="ECO:0000256" key="3">
    <source>
        <dbReference type="ARBA" id="ARBA00022692"/>
    </source>
</evidence>
<dbReference type="InterPro" id="IPR006696">
    <property type="entry name" value="DUF423"/>
</dbReference>
<evidence type="ECO:0000313" key="8">
    <source>
        <dbReference type="Proteomes" id="UP000045978"/>
    </source>
</evidence>
<dbReference type="EMBL" id="CXOJ01000087">
    <property type="protein sequence ID" value="CTP91960.1"/>
    <property type="molecule type" value="Genomic_DNA"/>
</dbReference>
<protein>
    <recommendedName>
        <fullName evidence="9">DUF423 domain-containing protein</fullName>
    </recommendedName>
</protein>
<organism evidence="7 8">
    <name type="scientific">Xanthomonas graminis pv. phlei</name>
    <dbReference type="NCBI Taxonomy" id="487906"/>
    <lineage>
        <taxon>Bacteria</taxon>
        <taxon>Pseudomonadati</taxon>
        <taxon>Pseudomonadota</taxon>
        <taxon>Gammaproteobacteria</taxon>
        <taxon>Lysobacterales</taxon>
        <taxon>Lysobacteraceae</taxon>
        <taxon>Xanthomonas</taxon>
        <taxon>Xanthomonas translucens group</taxon>
        <taxon>Xanthomonas graminis</taxon>
    </lineage>
</organism>
<dbReference type="AlphaFoldDB" id="A0A0K3A8X3"/>
<feature type="transmembrane region" description="Helical" evidence="6">
    <location>
        <begin position="75"/>
        <end position="95"/>
    </location>
</feature>
<gene>
    <name evidence="7" type="ORF">XTPLMG730_3333</name>
</gene>
<dbReference type="GO" id="GO:0005886">
    <property type="term" value="C:plasma membrane"/>
    <property type="evidence" value="ECO:0007669"/>
    <property type="project" value="TreeGrafter"/>
</dbReference>
<feature type="transmembrane region" description="Helical" evidence="6">
    <location>
        <begin position="101"/>
        <end position="118"/>
    </location>
</feature>
<dbReference type="Proteomes" id="UP000045978">
    <property type="component" value="Unassembled WGS sequence"/>
</dbReference>
<dbReference type="RefSeq" id="WP_053839215.1">
    <property type="nucleotide sequence ID" value="NZ_CP076251.1"/>
</dbReference>
<dbReference type="PANTHER" id="PTHR43461">
    <property type="entry name" value="TRANSMEMBRANE PROTEIN 256"/>
    <property type="match status" value="1"/>
</dbReference>
<keyword evidence="5 6" id="KW-0472">Membrane</keyword>
<evidence type="ECO:0000313" key="7">
    <source>
        <dbReference type="EMBL" id="CTP91960.1"/>
    </source>
</evidence>
<keyword evidence="3 6" id="KW-0812">Transmembrane</keyword>
<comment type="similarity">
    <text evidence="2">Belongs to the UPF0382 family.</text>
</comment>
<proteinExistence type="inferred from homology"/>
<comment type="subcellular location">
    <subcellularLocation>
        <location evidence="1">Membrane</location>
        <topology evidence="1">Multi-pass membrane protein</topology>
    </subcellularLocation>
</comment>
<accession>A0A0K3A8X3</accession>
<name>A0A0K3A8X3_9XANT</name>
<sequence length="123" mass="12865">MLNLDRRSRKRSWLACAGGLLAATAIGLSAYASHGVSEPLAQSHLQTAALYAFGHGLALAALARSSERLLARAALALLLLGTLLFSGSLAGNALAQWPTRLAPVGGTTLMLGWLLYALDALRR</sequence>
<dbReference type="PANTHER" id="PTHR43461:SF1">
    <property type="entry name" value="TRANSMEMBRANE PROTEIN 256"/>
    <property type="match status" value="1"/>
</dbReference>
<evidence type="ECO:0008006" key="9">
    <source>
        <dbReference type="Google" id="ProtNLM"/>
    </source>
</evidence>
<dbReference type="Pfam" id="PF04241">
    <property type="entry name" value="DUF423"/>
    <property type="match status" value="1"/>
</dbReference>
<evidence type="ECO:0000256" key="2">
    <source>
        <dbReference type="ARBA" id="ARBA00009694"/>
    </source>
</evidence>
<evidence type="ECO:0000256" key="4">
    <source>
        <dbReference type="ARBA" id="ARBA00022989"/>
    </source>
</evidence>
<reference evidence="7 8" key="1">
    <citation type="submission" date="2015-07" db="EMBL/GenBank/DDBJ databases">
        <authorList>
            <person name="Noorani M."/>
        </authorList>
    </citation>
    <scope>NUCLEOTIDE SEQUENCE [LARGE SCALE GENOMIC DNA]</scope>
    <source>
        <strain evidence="7">LMG730</strain>
    </source>
</reference>
<evidence type="ECO:0000256" key="6">
    <source>
        <dbReference type="SAM" id="Phobius"/>
    </source>
</evidence>
<feature type="transmembrane region" description="Helical" evidence="6">
    <location>
        <begin position="44"/>
        <end position="63"/>
    </location>
</feature>
<feature type="transmembrane region" description="Helical" evidence="6">
    <location>
        <begin position="12"/>
        <end position="32"/>
    </location>
</feature>